<dbReference type="Pfam" id="PF08666">
    <property type="entry name" value="SAF"/>
    <property type="match status" value="1"/>
</dbReference>
<dbReference type="InterPro" id="IPR013974">
    <property type="entry name" value="SAF"/>
</dbReference>
<dbReference type="KEGG" id="sarm:DVA86_27755"/>
<evidence type="ECO:0000259" key="3">
    <source>
        <dbReference type="SMART" id="SM00858"/>
    </source>
</evidence>
<feature type="region of interest" description="Disordered" evidence="1">
    <location>
        <begin position="169"/>
        <end position="196"/>
    </location>
</feature>
<dbReference type="Gene3D" id="3.90.1210.10">
    <property type="entry name" value="Antifreeze-like/N-acetylneuraminic acid synthase C-terminal domain"/>
    <property type="match status" value="1"/>
</dbReference>
<dbReference type="AlphaFoldDB" id="A0A345XW39"/>
<feature type="transmembrane region" description="Helical" evidence="2">
    <location>
        <begin position="38"/>
        <end position="57"/>
    </location>
</feature>
<evidence type="ECO:0000256" key="2">
    <source>
        <dbReference type="SAM" id="Phobius"/>
    </source>
</evidence>
<reference evidence="4 5" key="1">
    <citation type="submission" date="2018-07" db="EMBL/GenBank/DDBJ databases">
        <title>Draft genome of the type strain Streptomyces armeniacus ATCC 15676.</title>
        <authorList>
            <person name="Labana P."/>
            <person name="Gosse J.T."/>
            <person name="Boddy C.N."/>
        </authorList>
    </citation>
    <scope>NUCLEOTIDE SEQUENCE [LARGE SCALE GENOMIC DNA]</scope>
    <source>
        <strain evidence="4 5">ATCC 15676</strain>
    </source>
</reference>
<organism evidence="4 5">
    <name type="scientific">Streptomyces armeniacus</name>
    <dbReference type="NCBI Taxonomy" id="83291"/>
    <lineage>
        <taxon>Bacteria</taxon>
        <taxon>Bacillati</taxon>
        <taxon>Actinomycetota</taxon>
        <taxon>Actinomycetes</taxon>
        <taxon>Kitasatosporales</taxon>
        <taxon>Streptomycetaceae</taxon>
        <taxon>Streptomyces</taxon>
    </lineage>
</organism>
<keyword evidence="5" id="KW-1185">Reference proteome</keyword>
<sequence length="232" mass="23811">MTSPPQKGLGAQVPGARSAGPGQRPDPPAGARRRRPGWIWGGLGAVLVSAVGFTWVVSTVGERQEVLILARDVAAGQVLTTKDLRSVKVASDVGVIPVESRGEALGERARVPLVAGALLSPRMIGRSAVFPPQGKSQVTFAVEAGAGPSDLARGDRVAVLPGPDGQAVATEEEQGQEPESSVVGTVTGVRSPQSAGGVREVRVLVDTAAVRTATDIQHPRVVVLPAQGREAP</sequence>
<feature type="compositionally biased region" description="Low complexity" evidence="1">
    <location>
        <begin position="180"/>
        <end position="189"/>
    </location>
</feature>
<evidence type="ECO:0000313" key="4">
    <source>
        <dbReference type="EMBL" id="AXK35855.1"/>
    </source>
</evidence>
<dbReference type="Proteomes" id="UP000254425">
    <property type="component" value="Chromosome"/>
</dbReference>
<feature type="region of interest" description="Disordered" evidence="1">
    <location>
        <begin position="1"/>
        <end position="35"/>
    </location>
</feature>
<keyword evidence="4" id="KW-0969">Cilium</keyword>
<name>A0A345XW39_9ACTN</name>
<protein>
    <submittedName>
        <fullName evidence="4">Flagellar biosynthesis protein FlgA</fullName>
    </submittedName>
</protein>
<keyword evidence="2" id="KW-1133">Transmembrane helix</keyword>
<dbReference type="SMART" id="SM00858">
    <property type="entry name" value="SAF"/>
    <property type="match status" value="1"/>
</dbReference>
<accession>A0A345XW39</accession>
<keyword evidence="4" id="KW-0282">Flagellum</keyword>
<evidence type="ECO:0000313" key="5">
    <source>
        <dbReference type="Proteomes" id="UP000254425"/>
    </source>
</evidence>
<keyword evidence="4" id="KW-0966">Cell projection</keyword>
<proteinExistence type="predicted"/>
<dbReference type="EMBL" id="CP031320">
    <property type="protein sequence ID" value="AXK35855.1"/>
    <property type="molecule type" value="Genomic_DNA"/>
</dbReference>
<keyword evidence="2" id="KW-0812">Transmembrane</keyword>
<dbReference type="CDD" id="cd11614">
    <property type="entry name" value="SAF_CpaB_FlgA_like"/>
    <property type="match status" value="1"/>
</dbReference>
<gene>
    <name evidence="4" type="ORF">DVA86_27755</name>
</gene>
<feature type="domain" description="SAF" evidence="3">
    <location>
        <begin position="64"/>
        <end position="125"/>
    </location>
</feature>
<evidence type="ECO:0000256" key="1">
    <source>
        <dbReference type="SAM" id="MobiDB-lite"/>
    </source>
</evidence>
<keyword evidence="2" id="KW-0472">Membrane</keyword>